<evidence type="ECO:0000256" key="4">
    <source>
        <dbReference type="ARBA" id="ARBA00022833"/>
    </source>
</evidence>
<evidence type="ECO:0000256" key="5">
    <source>
        <dbReference type="PROSITE-ProRule" id="PRU00042"/>
    </source>
</evidence>
<reference evidence="8" key="1">
    <citation type="journal article" date="2019" name="Environ. Microbiol.">
        <title>Fungal ecological strategies reflected in gene transcription - a case study of two litter decomposers.</title>
        <authorList>
            <person name="Barbi F."/>
            <person name="Kohler A."/>
            <person name="Barry K."/>
            <person name="Baskaran P."/>
            <person name="Daum C."/>
            <person name="Fauchery L."/>
            <person name="Ihrmark K."/>
            <person name="Kuo A."/>
            <person name="LaButti K."/>
            <person name="Lipzen A."/>
            <person name="Morin E."/>
            <person name="Grigoriev I.V."/>
            <person name="Henrissat B."/>
            <person name="Lindahl B."/>
            <person name="Martin F."/>
        </authorList>
    </citation>
    <scope>NUCLEOTIDE SEQUENCE</scope>
    <source>
        <strain evidence="8">JB14</strain>
    </source>
</reference>
<keyword evidence="9" id="KW-1185">Reference proteome</keyword>
<keyword evidence="2" id="KW-0677">Repeat</keyword>
<gene>
    <name evidence="8" type="ORF">BT96DRAFT_912545</name>
</gene>
<dbReference type="SUPFAM" id="SSF57667">
    <property type="entry name" value="beta-beta-alpha zinc fingers"/>
    <property type="match status" value="1"/>
</dbReference>
<sequence>MPRAKTLKDGRPNEANMAASCPICHAVVSNRTDLPRHMRIHSNDKHKLMHRCPYPGCNFENLQKSNVETHIRTHTKSKTNNCPECDFTTADPGSLTRHRKRIHGYIPQIRRSRHPKPRANVTVSSEFQIQTGFDVESSGATAQDPLFSAEGSSSSSIDHFRPSPSISATPEYEYPTPNPNHGPLLSHGRFIASFDSDSSSAEPRTLRKVSQARLEGAFAEDAFTEERRLPRLPELDGPRSGSRSRSLSPPLVWPHLRDPFGPLDS</sequence>
<evidence type="ECO:0000313" key="9">
    <source>
        <dbReference type="Proteomes" id="UP000799118"/>
    </source>
</evidence>
<dbReference type="EMBL" id="ML769385">
    <property type="protein sequence ID" value="KAE9410337.1"/>
    <property type="molecule type" value="Genomic_DNA"/>
</dbReference>
<dbReference type="Proteomes" id="UP000799118">
    <property type="component" value="Unassembled WGS sequence"/>
</dbReference>
<evidence type="ECO:0000256" key="2">
    <source>
        <dbReference type="ARBA" id="ARBA00022737"/>
    </source>
</evidence>
<dbReference type="PANTHER" id="PTHR24403:SF67">
    <property type="entry name" value="FI01116P-RELATED"/>
    <property type="match status" value="1"/>
</dbReference>
<dbReference type="InterPro" id="IPR050688">
    <property type="entry name" value="Zinc_finger/UBP_domain"/>
</dbReference>
<feature type="region of interest" description="Disordered" evidence="6">
    <location>
        <begin position="143"/>
        <end position="188"/>
    </location>
</feature>
<dbReference type="Pfam" id="PF00096">
    <property type="entry name" value="zf-C2H2"/>
    <property type="match status" value="1"/>
</dbReference>
<dbReference type="InterPro" id="IPR013087">
    <property type="entry name" value="Znf_C2H2_type"/>
</dbReference>
<dbReference type="Gene3D" id="3.30.160.60">
    <property type="entry name" value="Classic Zinc Finger"/>
    <property type="match status" value="3"/>
</dbReference>
<organism evidence="8 9">
    <name type="scientific">Gymnopus androsaceus JB14</name>
    <dbReference type="NCBI Taxonomy" id="1447944"/>
    <lineage>
        <taxon>Eukaryota</taxon>
        <taxon>Fungi</taxon>
        <taxon>Dikarya</taxon>
        <taxon>Basidiomycota</taxon>
        <taxon>Agaricomycotina</taxon>
        <taxon>Agaricomycetes</taxon>
        <taxon>Agaricomycetidae</taxon>
        <taxon>Agaricales</taxon>
        <taxon>Marasmiineae</taxon>
        <taxon>Omphalotaceae</taxon>
        <taxon>Gymnopus</taxon>
    </lineage>
</organism>
<evidence type="ECO:0000259" key="7">
    <source>
        <dbReference type="PROSITE" id="PS50157"/>
    </source>
</evidence>
<protein>
    <recommendedName>
        <fullName evidence="7">C2H2-type domain-containing protein</fullName>
    </recommendedName>
</protein>
<dbReference type="GO" id="GO:0005634">
    <property type="term" value="C:nucleus"/>
    <property type="evidence" value="ECO:0007669"/>
    <property type="project" value="TreeGrafter"/>
</dbReference>
<dbReference type="InterPro" id="IPR036236">
    <property type="entry name" value="Znf_C2H2_sf"/>
</dbReference>
<feature type="compositionally biased region" description="Low complexity" evidence="6">
    <location>
        <begin position="238"/>
        <end position="250"/>
    </location>
</feature>
<evidence type="ECO:0000313" key="8">
    <source>
        <dbReference type="EMBL" id="KAE9410337.1"/>
    </source>
</evidence>
<dbReference type="SMART" id="SM00355">
    <property type="entry name" value="ZnF_C2H2"/>
    <property type="match status" value="3"/>
</dbReference>
<keyword evidence="1" id="KW-0479">Metal-binding</keyword>
<accession>A0A6A4INM3</accession>
<dbReference type="PROSITE" id="PS50157">
    <property type="entry name" value="ZINC_FINGER_C2H2_2"/>
    <property type="match status" value="2"/>
</dbReference>
<evidence type="ECO:0000256" key="6">
    <source>
        <dbReference type="SAM" id="MobiDB-lite"/>
    </source>
</evidence>
<dbReference type="AlphaFoldDB" id="A0A6A4INM3"/>
<keyword evidence="3 5" id="KW-0863">Zinc-finger</keyword>
<dbReference type="GO" id="GO:0008270">
    <property type="term" value="F:zinc ion binding"/>
    <property type="evidence" value="ECO:0007669"/>
    <property type="project" value="UniProtKB-KW"/>
</dbReference>
<feature type="region of interest" description="Disordered" evidence="6">
    <location>
        <begin position="217"/>
        <end position="265"/>
    </location>
</feature>
<name>A0A6A4INM3_9AGAR</name>
<dbReference type="PROSITE" id="PS00028">
    <property type="entry name" value="ZINC_FINGER_C2H2_1"/>
    <property type="match status" value="1"/>
</dbReference>
<dbReference type="GO" id="GO:0045944">
    <property type="term" value="P:positive regulation of transcription by RNA polymerase II"/>
    <property type="evidence" value="ECO:0007669"/>
    <property type="project" value="TreeGrafter"/>
</dbReference>
<evidence type="ECO:0000256" key="1">
    <source>
        <dbReference type="ARBA" id="ARBA00022723"/>
    </source>
</evidence>
<feature type="compositionally biased region" description="Basic and acidic residues" evidence="6">
    <location>
        <begin position="224"/>
        <end position="237"/>
    </location>
</feature>
<dbReference type="Pfam" id="PF13909">
    <property type="entry name" value="zf-H2C2_5"/>
    <property type="match status" value="1"/>
</dbReference>
<proteinExistence type="predicted"/>
<feature type="domain" description="C2H2-type" evidence="7">
    <location>
        <begin position="19"/>
        <end position="46"/>
    </location>
</feature>
<keyword evidence="4" id="KW-0862">Zinc</keyword>
<dbReference type="PANTHER" id="PTHR24403">
    <property type="entry name" value="ZINC FINGER PROTEIN"/>
    <property type="match status" value="1"/>
</dbReference>
<evidence type="ECO:0000256" key="3">
    <source>
        <dbReference type="ARBA" id="ARBA00022771"/>
    </source>
</evidence>
<feature type="domain" description="C2H2-type" evidence="7">
    <location>
        <begin position="50"/>
        <end position="79"/>
    </location>
</feature>
<dbReference type="OrthoDB" id="654211at2759"/>